<evidence type="ECO:0000313" key="2">
    <source>
        <dbReference type="Proteomes" id="UP000588369"/>
    </source>
</evidence>
<accession>A0A7X9NRM9</accession>
<evidence type="ECO:0000313" key="1">
    <source>
        <dbReference type="EMBL" id="NME61979.1"/>
    </source>
</evidence>
<sequence length="49" mass="5302">MKTILHTDWTVGDIATGFMSGSSPFAVDVNSRSAGRLGDALHSRLGRRR</sequence>
<dbReference type="AlphaFoldDB" id="A0A7X9NRM9"/>
<dbReference type="Proteomes" id="UP000588369">
    <property type="component" value="Unassembled WGS sequence"/>
</dbReference>
<reference evidence="1 2" key="1">
    <citation type="submission" date="2020-04" db="EMBL/GenBank/DDBJ databases">
        <authorList>
            <person name="Hitch T.C.A."/>
            <person name="Wylensek D."/>
            <person name="Clavel T."/>
        </authorList>
    </citation>
    <scope>NUCLEOTIDE SEQUENCE [LARGE SCALE GENOMIC DNA]</scope>
    <source>
        <strain evidence="1 2">BSM-130-P53-3C</strain>
    </source>
</reference>
<protein>
    <submittedName>
        <fullName evidence="1">Uncharacterized protein</fullName>
    </submittedName>
</protein>
<dbReference type="EMBL" id="JABAGI010000003">
    <property type="protein sequence ID" value="NME61979.1"/>
    <property type="molecule type" value="Genomic_DNA"/>
</dbReference>
<name>A0A7X9NRM9_9BIFI</name>
<dbReference type="RefSeq" id="WP_168984073.1">
    <property type="nucleotide sequence ID" value="NZ_JABAGI010000003.1"/>
</dbReference>
<organism evidence="1 2">
    <name type="scientific">Bifidobacterium thermophilum</name>
    <dbReference type="NCBI Taxonomy" id="33905"/>
    <lineage>
        <taxon>Bacteria</taxon>
        <taxon>Bacillati</taxon>
        <taxon>Actinomycetota</taxon>
        <taxon>Actinomycetes</taxon>
        <taxon>Bifidobacteriales</taxon>
        <taxon>Bifidobacteriaceae</taxon>
        <taxon>Bifidobacterium</taxon>
    </lineage>
</organism>
<comment type="caution">
    <text evidence="1">The sequence shown here is derived from an EMBL/GenBank/DDBJ whole genome shotgun (WGS) entry which is preliminary data.</text>
</comment>
<proteinExistence type="predicted"/>
<gene>
    <name evidence="1" type="ORF">HF844_04070</name>
</gene>